<dbReference type="Proteomes" id="UP000770717">
    <property type="component" value="Unassembled WGS sequence"/>
</dbReference>
<feature type="compositionally biased region" description="Basic and acidic residues" evidence="1">
    <location>
        <begin position="158"/>
        <end position="167"/>
    </location>
</feature>
<proteinExistence type="predicted"/>
<name>A0A8J6FK39_ELECQ</name>
<feature type="compositionally biased region" description="Polar residues" evidence="1">
    <location>
        <begin position="315"/>
        <end position="330"/>
    </location>
</feature>
<keyword evidence="3" id="KW-1185">Reference proteome</keyword>
<dbReference type="AlphaFoldDB" id="A0A8J6FK39"/>
<evidence type="ECO:0000313" key="2">
    <source>
        <dbReference type="EMBL" id="KAG9488806.1"/>
    </source>
</evidence>
<feature type="compositionally biased region" description="Polar residues" evidence="1">
    <location>
        <begin position="81"/>
        <end position="90"/>
    </location>
</feature>
<dbReference type="OrthoDB" id="6288182at2759"/>
<feature type="region of interest" description="Disordered" evidence="1">
    <location>
        <begin position="349"/>
        <end position="442"/>
    </location>
</feature>
<sequence>MEYRWSRNDVEHPEGLQSLYLFLKLYVIFSYSLTLQRNICHPFLLFVEERRLKLLEYLAAKGRLKPQNDKPYLKDCTNLQNKRPQESSKQICKPKTSAPNKGSHFTFGLSKSKTSSATLLHQSSSGKIPTQPTVSTKRLVSNASSRNPLPPKCGLPRVRPEQRDHAGRTSHPPSVPSAHAKQERREESDVTLTVILTKKDGEKPEICVVDETSPTTGGQCASGLYASVQRKNGEPGVSQSKQVPATKAVTQATKTKSDPKTQPPASKPVSLASSGHIRIVSRLSLPDAKSKSVSERSFLIKSSRYDGSKQPLNVRKSQPVDNSHKTTCPTAKSSSAVAACTMMVHKKISTGPVSAPSRRPHSSDCTSKRISYSQNTQNKPIAPRKSTAPTGCKTVVNGSKDENNEGNREHKQQGVTGATQEVLTKASNLTATDTASRPQTPRMTVEDRKYVKVLI</sequence>
<evidence type="ECO:0000256" key="1">
    <source>
        <dbReference type="SAM" id="MobiDB-lite"/>
    </source>
</evidence>
<feature type="compositionally biased region" description="Polar residues" evidence="1">
    <location>
        <begin position="121"/>
        <end position="147"/>
    </location>
</feature>
<feature type="region of interest" description="Disordered" evidence="1">
    <location>
        <begin position="231"/>
        <end position="273"/>
    </location>
</feature>
<evidence type="ECO:0000313" key="3">
    <source>
        <dbReference type="Proteomes" id="UP000770717"/>
    </source>
</evidence>
<gene>
    <name evidence="2" type="ORF">GDO78_005024</name>
</gene>
<protein>
    <submittedName>
        <fullName evidence="2">Uncharacterized protein</fullName>
    </submittedName>
</protein>
<comment type="caution">
    <text evidence="2">The sequence shown here is derived from an EMBL/GenBank/DDBJ whole genome shotgun (WGS) entry which is preliminary data.</text>
</comment>
<feature type="compositionally biased region" description="Polar residues" evidence="1">
    <location>
        <begin position="363"/>
        <end position="379"/>
    </location>
</feature>
<feature type="region of interest" description="Disordered" evidence="1">
    <location>
        <begin position="307"/>
        <end position="330"/>
    </location>
</feature>
<dbReference type="EMBL" id="WNTK01000002">
    <property type="protein sequence ID" value="KAG9488806.1"/>
    <property type="molecule type" value="Genomic_DNA"/>
</dbReference>
<feature type="region of interest" description="Disordered" evidence="1">
    <location>
        <begin position="81"/>
        <end position="189"/>
    </location>
</feature>
<feature type="compositionally biased region" description="Low complexity" evidence="1">
    <location>
        <begin position="245"/>
        <end position="254"/>
    </location>
</feature>
<organism evidence="2 3">
    <name type="scientific">Eleutherodactylus coqui</name>
    <name type="common">Puerto Rican coqui</name>
    <dbReference type="NCBI Taxonomy" id="57060"/>
    <lineage>
        <taxon>Eukaryota</taxon>
        <taxon>Metazoa</taxon>
        <taxon>Chordata</taxon>
        <taxon>Craniata</taxon>
        <taxon>Vertebrata</taxon>
        <taxon>Euteleostomi</taxon>
        <taxon>Amphibia</taxon>
        <taxon>Batrachia</taxon>
        <taxon>Anura</taxon>
        <taxon>Neobatrachia</taxon>
        <taxon>Hyloidea</taxon>
        <taxon>Eleutherodactylidae</taxon>
        <taxon>Eleutherodactylinae</taxon>
        <taxon>Eleutherodactylus</taxon>
        <taxon>Eleutherodactylus</taxon>
    </lineage>
</organism>
<feature type="compositionally biased region" description="Basic and acidic residues" evidence="1">
    <location>
        <begin position="399"/>
        <end position="412"/>
    </location>
</feature>
<accession>A0A8J6FK39</accession>
<feature type="compositionally biased region" description="Low complexity" evidence="1">
    <location>
        <begin position="109"/>
        <end position="120"/>
    </location>
</feature>
<feature type="compositionally biased region" description="Polar residues" evidence="1">
    <location>
        <begin position="413"/>
        <end position="442"/>
    </location>
</feature>
<reference evidence="2" key="1">
    <citation type="thesis" date="2020" institute="ProQuest LLC" country="789 East Eisenhower Parkway, Ann Arbor, MI, USA">
        <title>Comparative Genomics and Chromosome Evolution.</title>
        <authorList>
            <person name="Mudd A.B."/>
        </authorList>
    </citation>
    <scope>NUCLEOTIDE SEQUENCE</scope>
    <source>
        <strain evidence="2">HN-11 Male</strain>
        <tissue evidence="2">Kidney and liver</tissue>
    </source>
</reference>